<accession>A0A1H3BHM7</accession>
<evidence type="ECO:0000259" key="2">
    <source>
        <dbReference type="Pfam" id="PF00924"/>
    </source>
</evidence>
<feature type="transmembrane region" description="Helical" evidence="1">
    <location>
        <begin position="91"/>
        <end position="111"/>
    </location>
</feature>
<dbReference type="InterPro" id="IPR006685">
    <property type="entry name" value="MscS_channel_2nd"/>
</dbReference>
<feature type="transmembrane region" description="Helical" evidence="1">
    <location>
        <begin position="159"/>
        <end position="182"/>
    </location>
</feature>
<keyword evidence="1" id="KW-0812">Transmembrane</keyword>
<feature type="transmembrane region" description="Helical" evidence="1">
    <location>
        <begin position="117"/>
        <end position="138"/>
    </location>
</feature>
<evidence type="ECO:0000313" key="4">
    <source>
        <dbReference type="Proteomes" id="UP000199595"/>
    </source>
</evidence>
<gene>
    <name evidence="3" type="ORF">SAMN05444411_105120</name>
</gene>
<dbReference type="PANTHER" id="PTHR30221:SF1">
    <property type="entry name" value="SMALL-CONDUCTANCE MECHANOSENSITIVE CHANNEL"/>
    <property type="match status" value="1"/>
</dbReference>
<dbReference type="STRING" id="762486.SAMN05444411_105120"/>
<evidence type="ECO:0000256" key="1">
    <source>
        <dbReference type="SAM" id="Phobius"/>
    </source>
</evidence>
<keyword evidence="1" id="KW-0472">Membrane</keyword>
<dbReference type="GO" id="GO:0008381">
    <property type="term" value="F:mechanosensitive monoatomic ion channel activity"/>
    <property type="evidence" value="ECO:0007669"/>
    <property type="project" value="InterPro"/>
</dbReference>
<dbReference type="Proteomes" id="UP000199595">
    <property type="component" value="Unassembled WGS sequence"/>
</dbReference>
<reference evidence="3 4" key="1">
    <citation type="submission" date="2016-10" db="EMBL/GenBank/DDBJ databases">
        <authorList>
            <person name="de Groot N.N."/>
        </authorList>
    </citation>
    <scope>NUCLEOTIDE SEQUENCE [LARGE SCALE GENOMIC DNA]</scope>
    <source>
        <strain evidence="3 4">DSM 24956</strain>
    </source>
</reference>
<dbReference type="PANTHER" id="PTHR30221">
    <property type="entry name" value="SMALL-CONDUCTANCE MECHANOSENSITIVE CHANNEL"/>
    <property type="match status" value="1"/>
</dbReference>
<dbReference type="InterPro" id="IPR008910">
    <property type="entry name" value="MSC_TM_helix"/>
</dbReference>
<keyword evidence="1" id="KW-1133">Transmembrane helix</keyword>
<name>A0A1H3BHM7_9FLAO</name>
<dbReference type="Gene3D" id="1.10.287.1260">
    <property type="match status" value="1"/>
</dbReference>
<keyword evidence="4" id="KW-1185">Reference proteome</keyword>
<proteinExistence type="predicted"/>
<dbReference type="GO" id="GO:0016020">
    <property type="term" value="C:membrane"/>
    <property type="evidence" value="ECO:0007669"/>
    <property type="project" value="InterPro"/>
</dbReference>
<organism evidence="3 4">
    <name type="scientific">Lutibacter oricola</name>
    <dbReference type="NCBI Taxonomy" id="762486"/>
    <lineage>
        <taxon>Bacteria</taxon>
        <taxon>Pseudomonadati</taxon>
        <taxon>Bacteroidota</taxon>
        <taxon>Flavobacteriia</taxon>
        <taxon>Flavobacteriales</taxon>
        <taxon>Flavobacteriaceae</taxon>
        <taxon>Lutibacter</taxon>
    </lineage>
</organism>
<protein>
    <submittedName>
        <fullName evidence="3">Mechanosensitive ion channel</fullName>
    </submittedName>
</protein>
<sequence>MKTIIQLDQLDLTFTQELWSKIVDFVPVLLKGIGFIILAWLVIKIVTYVLAKLLKFSKIDTLTTKLNEAELFGKSDFTVVPSKIILKFIKYLLILIFTVIASEMLGLTMVSEGISSFIAYLPVLISALLIFVCGVYLASLVKKAIVDTFKSLELSGANLVSNIVFYAIVVVVTITALDQAGIETKMITDNLTLILGSVLISFTIAFGLGARDVVTRLLFGFYSRRNFQIGQHIKTKSLEGVIQEIDNICITIKTSDGIVVLPIKKFVDQKVEIIK</sequence>
<dbReference type="RefSeq" id="WP_090123360.1">
    <property type="nucleotide sequence ID" value="NZ_FNNJ01000005.1"/>
</dbReference>
<feature type="domain" description="Mechanosensitive ion channel MscS" evidence="2">
    <location>
        <begin position="224"/>
        <end position="271"/>
    </location>
</feature>
<feature type="transmembrane region" description="Helical" evidence="1">
    <location>
        <begin position="194"/>
        <end position="214"/>
    </location>
</feature>
<evidence type="ECO:0000313" key="3">
    <source>
        <dbReference type="EMBL" id="SDX41275.1"/>
    </source>
</evidence>
<dbReference type="Pfam" id="PF00924">
    <property type="entry name" value="MS_channel_2nd"/>
    <property type="match status" value="1"/>
</dbReference>
<dbReference type="EMBL" id="FNNJ01000005">
    <property type="protein sequence ID" value="SDX41275.1"/>
    <property type="molecule type" value="Genomic_DNA"/>
</dbReference>
<dbReference type="AlphaFoldDB" id="A0A1H3BHM7"/>
<dbReference type="InterPro" id="IPR045275">
    <property type="entry name" value="MscS_archaea/bacteria_type"/>
</dbReference>
<dbReference type="Pfam" id="PF05552">
    <property type="entry name" value="MS_channel_1st_1"/>
    <property type="match status" value="2"/>
</dbReference>
<feature type="transmembrane region" description="Helical" evidence="1">
    <location>
        <begin position="28"/>
        <end position="51"/>
    </location>
</feature>
<dbReference type="OrthoDB" id="1493289at2"/>